<accession>A0AC61QTX9</accession>
<dbReference type="EMBL" id="SRZC01000001">
    <property type="protein sequence ID" value="TGX84137.1"/>
    <property type="molecule type" value="Genomic_DNA"/>
</dbReference>
<name>A0AC61QTX9_9BACT</name>
<keyword evidence="2" id="KW-1185">Reference proteome</keyword>
<dbReference type="EC" id="6.3.2.9" evidence="1"/>
<proteinExistence type="predicted"/>
<evidence type="ECO:0000313" key="2">
    <source>
        <dbReference type="Proteomes" id="UP000308886"/>
    </source>
</evidence>
<reference evidence="1" key="1">
    <citation type="submission" date="2019-04" db="EMBL/GenBank/DDBJ databases">
        <title>Microbes associate with the intestines of laboratory mice.</title>
        <authorList>
            <person name="Navarre W."/>
            <person name="Wong E."/>
            <person name="Huang K."/>
            <person name="Tropini C."/>
            <person name="Ng K."/>
            <person name="Yu B."/>
        </authorList>
    </citation>
    <scope>NUCLEOTIDE SEQUENCE</scope>
    <source>
        <strain evidence="1">NM73_A23</strain>
    </source>
</reference>
<dbReference type="Proteomes" id="UP000308886">
    <property type="component" value="Unassembled WGS sequence"/>
</dbReference>
<evidence type="ECO:0000313" key="1">
    <source>
        <dbReference type="EMBL" id="TGX84137.1"/>
    </source>
</evidence>
<comment type="caution">
    <text evidence="1">The sequence shown here is derived from an EMBL/GenBank/DDBJ whole genome shotgun (WGS) entry which is preliminary data.</text>
</comment>
<protein>
    <submittedName>
        <fullName evidence="1">UDP-N-acetylmuramoyl-L-alanine--D-glutamate ligase</fullName>
        <ecNumber evidence="1">6.3.2.9</ecNumber>
    </submittedName>
</protein>
<sequence length="448" mass="49259">MGKIAILGAGESGAGTAILAKKQGYDVFVSDMGTILDKYKALLDANNIEWEEGKHTAERILDADEVVKSPGIPDTAPLVRQLIEQGTPILAELEFAQRYSKGKTICITGSNGKTTTTSLIYYIMKKSGVDVGLAGNIGRSYALQVATEDHDWYVLEISSFQLDNMFDFRADIAVLMNITPDHLDRYDFDCLKNGATPMQNYTDSKMRIIQNQTENDIFIYWKEDEHISEELRKRMLGYAPQPTPSSRPANDGMPSQYAFVDTDFEDMGLEFSQMGQHNKRNALAAYLATRSAGADEALVRECLKDFPGVEHRLERVAEKGGVLYVNDSKATNVDACHVALKAMDKPTVLIVGGKDKGNDYSAITGIVKEKCRAVVCLGADNAKLHGSFDSLGLPVADTHSMKDCVEACRSLAQPGDCVLLSPCCASFDLFKNMEDRGEQFKTIVRAMP</sequence>
<gene>
    <name evidence="1" type="primary">murD</name>
    <name evidence="1" type="ORF">E5358_00420</name>
</gene>
<organism evidence="1 2">
    <name type="scientific">Palleniella muris</name>
    <dbReference type="NCBI Taxonomy" id="3038145"/>
    <lineage>
        <taxon>Bacteria</taxon>
        <taxon>Pseudomonadati</taxon>
        <taxon>Bacteroidota</taxon>
        <taxon>Bacteroidia</taxon>
        <taxon>Bacteroidales</taxon>
        <taxon>Prevotellaceae</taxon>
        <taxon>Palleniella</taxon>
    </lineage>
</organism>
<keyword evidence="1" id="KW-0436">Ligase</keyword>